<dbReference type="Pfam" id="PF00072">
    <property type="entry name" value="Response_reg"/>
    <property type="match status" value="1"/>
</dbReference>
<feature type="modified residue" description="4-aspartylphosphate" evidence="2">
    <location>
        <position position="57"/>
    </location>
</feature>
<evidence type="ECO:0000313" key="5">
    <source>
        <dbReference type="Proteomes" id="UP000030661"/>
    </source>
</evidence>
<organism evidence="4">
    <name type="scientific">Vecturithrix granuli</name>
    <dbReference type="NCBI Taxonomy" id="1499967"/>
    <lineage>
        <taxon>Bacteria</taxon>
        <taxon>Candidatus Moduliflexota</taxon>
        <taxon>Candidatus Vecturitrichia</taxon>
        <taxon>Candidatus Vecturitrichales</taxon>
        <taxon>Candidatus Vecturitrichaceae</taxon>
        <taxon>Candidatus Vecturithrix</taxon>
    </lineage>
</organism>
<dbReference type="InterPro" id="IPR011006">
    <property type="entry name" value="CheY-like_superfamily"/>
</dbReference>
<dbReference type="PANTHER" id="PTHR44591:SF3">
    <property type="entry name" value="RESPONSE REGULATORY DOMAIN-CONTAINING PROTEIN"/>
    <property type="match status" value="1"/>
</dbReference>
<proteinExistence type="predicted"/>
<dbReference type="SMART" id="SM00448">
    <property type="entry name" value="REC"/>
    <property type="match status" value="1"/>
</dbReference>
<keyword evidence="5" id="KW-1185">Reference proteome</keyword>
<name>A0A081C2P3_VECG1</name>
<dbReference type="PANTHER" id="PTHR44591">
    <property type="entry name" value="STRESS RESPONSE REGULATOR PROTEIN 1"/>
    <property type="match status" value="1"/>
</dbReference>
<dbReference type="PROSITE" id="PS50110">
    <property type="entry name" value="RESPONSE_REGULATORY"/>
    <property type="match status" value="1"/>
</dbReference>
<dbReference type="EMBL" id="DF820468">
    <property type="protein sequence ID" value="GAK58848.1"/>
    <property type="molecule type" value="Genomic_DNA"/>
</dbReference>
<gene>
    <name evidence="4" type="ORF">U27_05823</name>
</gene>
<keyword evidence="1 2" id="KW-0597">Phosphoprotein</keyword>
<evidence type="ECO:0000259" key="3">
    <source>
        <dbReference type="PROSITE" id="PS50110"/>
    </source>
</evidence>
<dbReference type="AlphaFoldDB" id="A0A081C2P3"/>
<dbReference type="STRING" id="1499967.U27_05823"/>
<feature type="domain" description="Response regulatory" evidence="3">
    <location>
        <begin position="8"/>
        <end position="125"/>
    </location>
</feature>
<evidence type="ECO:0000256" key="2">
    <source>
        <dbReference type="PROSITE-ProRule" id="PRU00169"/>
    </source>
</evidence>
<dbReference type="InterPro" id="IPR001789">
    <property type="entry name" value="Sig_transdc_resp-reg_receiver"/>
</dbReference>
<dbReference type="InterPro" id="IPR050595">
    <property type="entry name" value="Bact_response_regulator"/>
</dbReference>
<reference evidence="4" key="1">
    <citation type="journal article" date="2015" name="PeerJ">
        <title>First genomic representation of candidate bacterial phylum KSB3 points to enhanced environmental sensing as a trigger of wastewater bulking.</title>
        <authorList>
            <person name="Sekiguchi Y."/>
            <person name="Ohashi A."/>
            <person name="Parks D.H."/>
            <person name="Yamauchi T."/>
            <person name="Tyson G.W."/>
            <person name="Hugenholtz P."/>
        </authorList>
    </citation>
    <scope>NUCLEOTIDE SEQUENCE [LARGE SCALE GENOMIC DNA]</scope>
</reference>
<protein>
    <submittedName>
        <fullName evidence="4">PAS/PAC domain-containing protein</fullName>
    </submittedName>
</protein>
<accession>A0A081C2P3</accession>
<dbReference type="SUPFAM" id="SSF52172">
    <property type="entry name" value="CheY-like"/>
    <property type="match status" value="1"/>
</dbReference>
<evidence type="ECO:0000256" key="1">
    <source>
        <dbReference type="ARBA" id="ARBA00022553"/>
    </source>
</evidence>
<dbReference type="GO" id="GO:0000160">
    <property type="term" value="P:phosphorelay signal transduction system"/>
    <property type="evidence" value="ECO:0007669"/>
    <property type="project" value="InterPro"/>
</dbReference>
<dbReference type="eggNOG" id="COG3437">
    <property type="taxonomic scope" value="Bacteria"/>
</dbReference>
<dbReference type="Proteomes" id="UP000030661">
    <property type="component" value="Unassembled WGS sequence"/>
</dbReference>
<dbReference type="HOGENOM" id="CLU_000445_69_17_0"/>
<evidence type="ECO:0000313" key="4">
    <source>
        <dbReference type="EMBL" id="GAK58848.1"/>
    </source>
</evidence>
<sequence>MAERIKPNILLVDDRPENLLVLEGVLDGEGYNLHKANSGPEALRIVLKQPFDLILLDVQMPEMDGFEVARLLRGKKESKEIPIIFITAISKEAKYVSRGFELGAENYLFKPIDPNILKEKVRNAIQYYRYKRQMKMYEEQLQAKRKERVK</sequence>
<dbReference type="Gene3D" id="3.40.50.2300">
    <property type="match status" value="1"/>
</dbReference>